<dbReference type="Proteomes" id="UP000268093">
    <property type="component" value="Unassembled WGS sequence"/>
</dbReference>
<evidence type="ECO:0000313" key="1">
    <source>
        <dbReference type="EMBL" id="RUO96932.1"/>
    </source>
</evidence>
<dbReference type="Pfam" id="PF20168">
    <property type="entry name" value="PDS5"/>
    <property type="match status" value="1"/>
</dbReference>
<protein>
    <submittedName>
        <fullName evidence="1">Uncharacterized protein</fullName>
    </submittedName>
</protein>
<proteinExistence type="predicted"/>
<comment type="caution">
    <text evidence="1">The sequence shown here is derived from an EMBL/GenBank/DDBJ whole genome shotgun (WGS) entry which is preliminary data.</text>
</comment>
<keyword evidence="2" id="KW-1185">Reference proteome</keyword>
<dbReference type="EMBL" id="RBNI01019096">
    <property type="protein sequence ID" value="RUO96932.1"/>
    <property type="molecule type" value="Genomic_DNA"/>
</dbReference>
<organism evidence="1 2">
    <name type="scientific">Jimgerdemannia flammicorona</name>
    <dbReference type="NCBI Taxonomy" id="994334"/>
    <lineage>
        <taxon>Eukaryota</taxon>
        <taxon>Fungi</taxon>
        <taxon>Fungi incertae sedis</taxon>
        <taxon>Mucoromycota</taxon>
        <taxon>Mucoromycotina</taxon>
        <taxon>Endogonomycetes</taxon>
        <taxon>Endogonales</taxon>
        <taxon>Endogonaceae</taxon>
        <taxon>Jimgerdemannia</taxon>
    </lineage>
</organism>
<sequence length="219" mass="24458">MEIFLDLCVKYNVSNPFDVVGSPELKLLPGGVMDDDEQKITHNLERIQKEIAGKLPDPTRAANQLQHFAKLNDHGVYKMLRECMDSQADYKALRKAAKDALKRIDQASPIMAETFAVLMRKIALLIINKNTISHLLRRIKAGAGGAQKEDEKEATIRGVARTLLKVRLDMTCSVCLELPKFLTLALHSLMIIRTGYLDCVSSHMSKPSSRVTQIATRGE</sequence>
<gene>
    <name evidence="1" type="ORF">BC936DRAFT_141241</name>
</gene>
<evidence type="ECO:0000313" key="2">
    <source>
        <dbReference type="Proteomes" id="UP000268093"/>
    </source>
</evidence>
<dbReference type="AlphaFoldDB" id="A0A433A2L1"/>
<reference evidence="1 2" key="1">
    <citation type="journal article" date="2018" name="New Phytol.">
        <title>Phylogenomics of Endogonaceae and evolution of mycorrhizas within Mucoromycota.</title>
        <authorList>
            <person name="Chang Y."/>
            <person name="Desiro A."/>
            <person name="Na H."/>
            <person name="Sandor L."/>
            <person name="Lipzen A."/>
            <person name="Clum A."/>
            <person name="Barry K."/>
            <person name="Grigoriev I.V."/>
            <person name="Martin F.M."/>
            <person name="Stajich J.E."/>
            <person name="Smith M.E."/>
            <person name="Bonito G."/>
            <person name="Spatafora J.W."/>
        </authorList>
    </citation>
    <scope>NUCLEOTIDE SEQUENCE [LARGE SCALE GENOMIC DNA]</scope>
    <source>
        <strain evidence="1 2">GMNB39</strain>
    </source>
</reference>
<accession>A0A433A2L1</accession>
<name>A0A433A2L1_9FUNG</name>
<dbReference type="OrthoDB" id="200660at2759"/>